<sequence length="109" mass="12554">MMWPFGNWRRQSKQLPEEELKRIRRNCRSSLTAYAACSKSNKGIPLACDRLENKVVECLAAQCKECAEEVEHFRGCLQSISFNVESITGLECQKDIDAMRRCLKKLNVL</sequence>
<evidence type="ECO:0000313" key="2">
    <source>
        <dbReference type="Proteomes" id="UP001314263"/>
    </source>
</evidence>
<dbReference type="EMBL" id="CAUYUE010000004">
    <property type="protein sequence ID" value="CAK0761255.1"/>
    <property type="molecule type" value="Genomic_DNA"/>
</dbReference>
<dbReference type="Proteomes" id="UP001314263">
    <property type="component" value="Unassembled WGS sequence"/>
</dbReference>
<comment type="caution">
    <text evidence="1">The sequence shown here is derived from an EMBL/GenBank/DDBJ whole genome shotgun (WGS) entry which is preliminary data.</text>
</comment>
<reference evidence="1 2" key="1">
    <citation type="submission" date="2023-10" db="EMBL/GenBank/DDBJ databases">
        <authorList>
            <person name="Maclean D."/>
            <person name="Macfadyen A."/>
        </authorList>
    </citation>
    <scope>NUCLEOTIDE SEQUENCE [LARGE SCALE GENOMIC DNA]</scope>
</reference>
<keyword evidence="2" id="KW-1185">Reference proteome</keyword>
<organism evidence="1 2">
    <name type="scientific">Coccomyxa viridis</name>
    <dbReference type="NCBI Taxonomy" id="1274662"/>
    <lineage>
        <taxon>Eukaryota</taxon>
        <taxon>Viridiplantae</taxon>
        <taxon>Chlorophyta</taxon>
        <taxon>core chlorophytes</taxon>
        <taxon>Trebouxiophyceae</taxon>
        <taxon>Trebouxiophyceae incertae sedis</taxon>
        <taxon>Coccomyxaceae</taxon>
        <taxon>Coccomyxa</taxon>
    </lineage>
</organism>
<proteinExistence type="predicted"/>
<protein>
    <recommendedName>
        <fullName evidence="3">COX assembly mitochondrial protein</fullName>
    </recommendedName>
</protein>
<name>A0AAV1I1C9_9CHLO</name>
<gene>
    <name evidence="1" type="ORF">CVIRNUC_002842</name>
</gene>
<dbReference type="AlphaFoldDB" id="A0AAV1I1C9"/>
<evidence type="ECO:0008006" key="3">
    <source>
        <dbReference type="Google" id="ProtNLM"/>
    </source>
</evidence>
<evidence type="ECO:0000313" key="1">
    <source>
        <dbReference type="EMBL" id="CAK0761255.1"/>
    </source>
</evidence>
<accession>A0AAV1I1C9</accession>